<dbReference type="EMBL" id="PKMF04000474">
    <property type="protein sequence ID" value="KAK7829778.1"/>
    <property type="molecule type" value="Genomic_DNA"/>
</dbReference>
<dbReference type="InterPro" id="IPR000719">
    <property type="entry name" value="Prot_kinase_dom"/>
</dbReference>
<comment type="subcellular location">
    <subcellularLocation>
        <location evidence="1">Cell membrane</location>
    </subcellularLocation>
</comment>
<proteinExistence type="predicted"/>
<dbReference type="Pfam" id="PF07714">
    <property type="entry name" value="PK_Tyr_Ser-Thr"/>
    <property type="match status" value="1"/>
</dbReference>
<feature type="compositionally biased region" description="Polar residues" evidence="4">
    <location>
        <begin position="23"/>
        <end position="36"/>
    </location>
</feature>
<evidence type="ECO:0000313" key="6">
    <source>
        <dbReference type="EMBL" id="KAK7829778.1"/>
    </source>
</evidence>
<gene>
    <name evidence="6" type="primary">PBL19_0</name>
    <name evidence="6" type="ORF">CFP56_028863</name>
</gene>
<evidence type="ECO:0000313" key="7">
    <source>
        <dbReference type="Proteomes" id="UP000237347"/>
    </source>
</evidence>
<evidence type="ECO:0000256" key="2">
    <source>
        <dbReference type="ARBA" id="ARBA00022475"/>
    </source>
</evidence>
<feature type="region of interest" description="Disordered" evidence="4">
    <location>
        <begin position="323"/>
        <end position="346"/>
    </location>
</feature>
<evidence type="ECO:0000259" key="5">
    <source>
        <dbReference type="PROSITE" id="PS50011"/>
    </source>
</evidence>
<accession>A0AAW0JTM3</accession>
<protein>
    <submittedName>
        <fullName evidence="6">Serine/threonine-protein kinase pbl19</fullName>
    </submittedName>
</protein>
<dbReference type="SUPFAM" id="SSF56112">
    <property type="entry name" value="Protein kinase-like (PK-like)"/>
    <property type="match status" value="1"/>
</dbReference>
<keyword evidence="6" id="KW-0418">Kinase</keyword>
<keyword evidence="3" id="KW-0547">Nucleotide-binding</keyword>
<keyword evidence="3" id="KW-0067">ATP-binding</keyword>
<dbReference type="PANTHER" id="PTHR45621">
    <property type="entry name" value="OS01G0588500 PROTEIN-RELATED"/>
    <property type="match status" value="1"/>
</dbReference>
<reference evidence="6 7" key="1">
    <citation type="journal article" date="2018" name="Sci. Data">
        <title>The draft genome sequence of cork oak.</title>
        <authorList>
            <person name="Ramos A.M."/>
            <person name="Usie A."/>
            <person name="Barbosa P."/>
            <person name="Barros P.M."/>
            <person name="Capote T."/>
            <person name="Chaves I."/>
            <person name="Simoes F."/>
            <person name="Abreu I."/>
            <person name="Carrasquinho I."/>
            <person name="Faro C."/>
            <person name="Guimaraes J.B."/>
            <person name="Mendonca D."/>
            <person name="Nobrega F."/>
            <person name="Rodrigues L."/>
            <person name="Saibo N.J.M."/>
            <person name="Varela M.C."/>
            <person name="Egas C."/>
            <person name="Matos J."/>
            <person name="Miguel C.M."/>
            <person name="Oliveira M.M."/>
            <person name="Ricardo C.P."/>
            <person name="Goncalves S."/>
        </authorList>
    </citation>
    <scope>NUCLEOTIDE SEQUENCE [LARGE SCALE GENOMIC DNA]</scope>
    <source>
        <strain evidence="7">cv. HL8</strain>
    </source>
</reference>
<dbReference type="Proteomes" id="UP000237347">
    <property type="component" value="Unassembled WGS sequence"/>
</dbReference>
<keyword evidence="6" id="KW-0808">Transferase</keyword>
<name>A0AAW0JTM3_QUESU</name>
<dbReference type="InterPro" id="IPR017441">
    <property type="entry name" value="Protein_kinase_ATP_BS"/>
</dbReference>
<dbReference type="PROSITE" id="PS00107">
    <property type="entry name" value="PROTEIN_KINASE_ATP"/>
    <property type="match status" value="1"/>
</dbReference>
<dbReference type="GO" id="GO:0005886">
    <property type="term" value="C:plasma membrane"/>
    <property type="evidence" value="ECO:0007669"/>
    <property type="project" value="UniProtKB-SubCell"/>
</dbReference>
<dbReference type="AlphaFoldDB" id="A0AAW0JTM3"/>
<feature type="domain" description="Protein kinase" evidence="5">
    <location>
        <begin position="75"/>
        <end position="319"/>
    </location>
</feature>
<feature type="compositionally biased region" description="Low complexity" evidence="4">
    <location>
        <begin position="37"/>
        <end position="48"/>
    </location>
</feature>
<dbReference type="InterPro" id="IPR001245">
    <property type="entry name" value="Ser-Thr/Tyr_kinase_cat_dom"/>
</dbReference>
<dbReference type="GO" id="GO:0005524">
    <property type="term" value="F:ATP binding"/>
    <property type="evidence" value="ECO:0007669"/>
    <property type="project" value="UniProtKB-UniRule"/>
</dbReference>
<feature type="binding site" evidence="3">
    <location>
        <position position="110"/>
    </location>
    <ligand>
        <name>ATP</name>
        <dbReference type="ChEBI" id="CHEBI:30616"/>
    </ligand>
</feature>
<dbReference type="GO" id="GO:0004672">
    <property type="term" value="F:protein kinase activity"/>
    <property type="evidence" value="ECO:0007669"/>
    <property type="project" value="InterPro"/>
</dbReference>
<keyword evidence="2" id="KW-0472">Membrane</keyword>
<dbReference type="PROSITE" id="PS50011">
    <property type="entry name" value="PROTEIN_KINASE_DOM"/>
    <property type="match status" value="1"/>
</dbReference>
<evidence type="ECO:0000256" key="1">
    <source>
        <dbReference type="ARBA" id="ARBA00004236"/>
    </source>
</evidence>
<comment type="caution">
    <text evidence="6">The sequence shown here is derived from an EMBL/GenBank/DDBJ whole genome shotgun (WGS) entry which is preliminary data.</text>
</comment>
<dbReference type="InterPro" id="IPR011009">
    <property type="entry name" value="Kinase-like_dom_sf"/>
</dbReference>
<dbReference type="InterPro" id="IPR050823">
    <property type="entry name" value="Plant_Ser_Thr_Prot_Kinase"/>
</dbReference>
<dbReference type="Gene3D" id="3.30.200.20">
    <property type="entry name" value="Phosphorylase Kinase, domain 1"/>
    <property type="match status" value="1"/>
</dbReference>
<keyword evidence="7" id="KW-1185">Reference proteome</keyword>
<evidence type="ECO:0000256" key="3">
    <source>
        <dbReference type="PROSITE-ProRule" id="PRU10141"/>
    </source>
</evidence>
<dbReference type="Gene3D" id="1.10.510.10">
    <property type="entry name" value="Transferase(Phosphotransferase) domain 1"/>
    <property type="match status" value="2"/>
</dbReference>
<sequence>MKCFFFKDKSKNKKGSNSAPELHNQNKSDTSAITRASKSSSSLPSPRSIPELYKEKEHNLRVFSFQELREATNGFNRLLKIGEGGFGSVYKGTIKPPDGRGEPTVVAIKKLNTKGLQGHKQWLAEVQFLGVVNHQHLVKLLGYCAVDGERGIQRLLVYEFMPNRSLEDHLFNRQLPTLPWKRRLDIILGSAEGLAYLHGGLEVQVVGTYGYAAPEYVDTGHLTIQSDIWSFGVVLYEILTGRRVLERNRPAMEQKLLEWVKQFPADTNRFSMIIDPRLRNQYSIAAARKIAKLADSCLIKNAKDRPTMSQIVERLKEAIQVSEEGIASGSRSSESSGSKFFQRKPR</sequence>
<feature type="compositionally biased region" description="Low complexity" evidence="4">
    <location>
        <begin position="323"/>
        <end position="338"/>
    </location>
</feature>
<organism evidence="6 7">
    <name type="scientific">Quercus suber</name>
    <name type="common">Cork oak</name>
    <dbReference type="NCBI Taxonomy" id="58331"/>
    <lineage>
        <taxon>Eukaryota</taxon>
        <taxon>Viridiplantae</taxon>
        <taxon>Streptophyta</taxon>
        <taxon>Embryophyta</taxon>
        <taxon>Tracheophyta</taxon>
        <taxon>Spermatophyta</taxon>
        <taxon>Magnoliopsida</taxon>
        <taxon>eudicotyledons</taxon>
        <taxon>Gunneridae</taxon>
        <taxon>Pentapetalae</taxon>
        <taxon>rosids</taxon>
        <taxon>fabids</taxon>
        <taxon>Fagales</taxon>
        <taxon>Fagaceae</taxon>
        <taxon>Quercus</taxon>
    </lineage>
</organism>
<feature type="region of interest" description="Disordered" evidence="4">
    <location>
        <begin position="1"/>
        <end position="48"/>
    </location>
</feature>
<keyword evidence="2" id="KW-1003">Cell membrane</keyword>
<evidence type="ECO:0000256" key="4">
    <source>
        <dbReference type="SAM" id="MobiDB-lite"/>
    </source>
</evidence>
<dbReference type="Pfam" id="PF00069">
    <property type="entry name" value="Pkinase"/>
    <property type="match status" value="1"/>
</dbReference>